<feature type="domain" description="Little elongation complex subunit 1 C-terminal" evidence="3">
    <location>
        <begin position="1152"/>
        <end position="1341"/>
    </location>
</feature>
<feature type="compositionally biased region" description="Low complexity" evidence="2">
    <location>
        <begin position="905"/>
        <end position="922"/>
    </location>
</feature>
<evidence type="ECO:0000256" key="2">
    <source>
        <dbReference type="SAM" id="MobiDB-lite"/>
    </source>
</evidence>
<feature type="region of interest" description="Disordered" evidence="2">
    <location>
        <begin position="579"/>
        <end position="637"/>
    </location>
</feature>
<feature type="region of interest" description="Disordered" evidence="2">
    <location>
        <begin position="902"/>
        <end position="1002"/>
    </location>
</feature>
<reference evidence="4" key="3">
    <citation type="submission" date="2025-08" db="UniProtKB">
        <authorList>
            <consortium name="Ensembl"/>
        </authorList>
    </citation>
    <scope>IDENTIFICATION</scope>
    <source>
        <strain evidence="4">HSOK</strain>
    </source>
</reference>
<feature type="region of interest" description="Disordered" evidence="2">
    <location>
        <begin position="713"/>
        <end position="872"/>
    </location>
</feature>
<feature type="coiled-coil region" evidence="1">
    <location>
        <begin position="69"/>
        <end position="151"/>
    </location>
</feature>
<feature type="coiled-coil region" evidence="1">
    <location>
        <begin position="190"/>
        <end position="276"/>
    </location>
</feature>
<dbReference type="PANTHER" id="PTHR11852:SF4">
    <property type="entry name" value="LITTLE ELONGATION COMPLEX SUBUNIT 1"/>
    <property type="match status" value="1"/>
</dbReference>
<dbReference type="Ensembl" id="ENSORLT00015005686.1">
    <property type="protein sequence ID" value="ENSORLP00015005585.1"/>
    <property type="gene ID" value="ENSORLG00015006360.1"/>
</dbReference>
<reference evidence="4 5" key="2">
    <citation type="submission" date="2017-04" db="EMBL/GenBank/DDBJ databases">
        <title>CpG methylation of centromeres and impact of large insertions on vertebrate speciation.</title>
        <authorList>
            <person name="Ichikawa K."/>
            <person name="Yoshimura J."/>
            <person name="Morishita S."/>
        </authorList>
    </citation>
    <scope>NUCLEOTIDE SEQUENCE</scope>
    <source>
        <strain evidence="4 5">HSOK</strain>
    </source>
</reference>
<evidence type="ECO:0000259" key="3">
    <source>
        <dbReference type="Pfam" id="PF25817"/>
    </source>
</evidence>
<feature type="compositionally biased region" description="Basic and acidic residues" evidence="2">
    <location>
        <begin position="497"/>
        <end position="510"/>
    </location>
</feature>
<dbReference type="Pfam" id="PF25817">
    <property type="entry name" value="ICE1_C"/>
    <property type="match status" value="1"/>
</dbReference>
<feature type="region of interest" description="Disordered" evidence="2">
    <location>
        <begin position="470"/>
        <end position="552"/>
    </location>
</feature>
<evidence type="ECO:0000256" key="1">
    <source>
        <dbReference type="SAM" id="Coils"/>
    </source>
</evidence>
<name>A0A3P9HCT3_ORYLA</name>
<feature type="compositionally biased region" description="Polar residues" evidence="2">
    <location>
        <begin position="542"/>
        <end position="552"/>
    </location>
</feature>
<dbReference type="InterPro" id="IPR057881">
    <property type="entry name" value="ICE1_C"/>
</dbReference>
<dbReference type="PANTHER" id="PTHR11852">
    <property type="entry name" value="PLATELET-ACTIVATING FACTOR ACETYLHYDROLASE"/>
    <property type="match status" value="1"/>
</dbReference>
<organism evidence="4 5">
    <name type="scientific">Oryzias latipes</name>
    <name type="common">Japanese rice fish</name>
    <name type="synonym">Japanese killifish</name>
    <dbReference type="NCBI Taxonomy" id="8090"/>
    <lineage>
        <taxon>Eukaryota</taxon>
        <taxon>Metazoa</taxon>
        <taxon>Chordata</taxon>
        <taxon>Craniata</taxon>
        <taxon>Vertebrata</taxon>
        <taxon>Euteleostomi</taxon>
        <taxon>Actinopterygii</taxon>
        <taxon>Neopterygii</taxon>
        <taxon>Teleostei</taxon>
        <taxon>Neoteleostei</taxon>
        <taxon>Acanthomorphata</taxon>
        <taxon>Ovalentaria</taxon>
        <taxon>Atherinomorphae</taxon>
        <taxon>Beloniformes</taxon>
        <taxon>Adrianichthyidae</taxon>
        <taxon>Oryziinae</taxon>
        <taxon>Oryzias</taxon>
    </lineage>
</organism>
<reference evidence="4" key="4">
    <citation type="submission" date="2025-09" db="UniProtKB">
        <authorList>
            <consortium name="Ensembl"/>
        </authorList>
    </citation>
    <scope>IDENTIFICATION</scope>
    <source>
        <strain evidence="4">HSOK</strain>
    </source>
</reference>
<reference key="1">
    <citation type="journal article" date="2007" name="Nature">
        <title>The medaka draft genome and insights into vertebrate genome evolution.</title>
        <authorList>
            <person name="Kasahara M."/>
            <person name="Naruse K."/>
            <person name="Sasaki S."/>
            <person name="Nakatani Y."/>
            <person name="Qu W."/>
            <person name="Ahsan B."/>
            <person name="Yamada T."/>
            <person name="Nagayasu Y."/>
            <person name="Doi K."/>
            <person name="Kasai Y."/>
            <person name="Jindo T."/>
            <person name="Kobayashi D."/>
            <person name="Shimada A."/>
            <person name="Toyoda A."/>
            <person name="Kuroki Y."/>
            <person name="Fujiyama A."/>
            <person name="Sasaki T."/>
            <person name="Shimizu A."/>
            <person name="Asakawa S."/>
            <person name="Shimizu N."/>
            <person name="Hashimoto S."/>
            <person name="Yang J."/>
            <person name="Lee Y."/>
            <person name="Matsushima K."/>
            <person name="Sugano S."/>
            <person name="Sakaizumi M."/>
            <person name="Narita T."/>
            <person name="Ohishi K."/>
            <person name="Haga S."/>
            <person name="Ohta F."/>
            <person name="Nomoto H."/>
            <person name="Nogata K."/>
            <person name="Morishita T."/>
            <person name="Endo T."/>
            <person name="Shin-I T."/>
            <person name="Takeda H."/>
            <person name="Morishita S."/>
            <person name="Kohara Y."/>
        </authorList>
    </citation>
    <scope>NUCLEOTIDE SEQUENCE [LARGE SCALE GENOMIC DNA]</scope>
    <source>
        <strain>Hd-rR</strain>
    </source>
</reference>
<evidence type="ECO:0000313" key="5">
    <source>
        <dbReference type="Proteomes" id="UP000265200"/>
    </source>
</evidence>
<evidence type="ECO:0000313" key="4">
    <source>
        <dbReference type="Ensembl" id="ENSORLP00015005585.1"/>
    </source>
</evidence>
<accession>A0A3P9HCT3</accession>
<feature type="compositionally biased region" description="Polar residues" evidence="2">
    <location>
        <begin position="470"/>
        <end position="479"/>
    </location>
</feature>
<feature type="compositionally biased region" description="Polar residues" evidence="2">
    <location>
        <begin position="596"/>
        <end position="612"/>
    </location>
</feature>
<sequence length="1350" mass="149559">MLYKQDCLCFGENSCVAMMPGDTQTKTAETAAEATFGNCGNCSALHQSLTEYVSSFLALKQKIAVSDDTIRLQQELEELQLKLVTSEQRMVDYKSLQTELEEKRVALISYEHLSKNMEKLNQENSKALTNIKELEEQVKHLKGKLNSNKIMYIYKMYLYTFILSILNMLTDFSEWSEAQVNKNALLGTEKAAVENDLRQTQASLEKYQAKADEAEKLLEENASMKSLKDSLESKVQLLEDLRCSQTLQISKLTREKASLERDIDDLQRRLRKLERERCKDYRSTWTQTNAHREPKVDKEKLRMLLQDIWTCVEPKDPAGPFCFPESSCNRYPPPSPQNPLLSAATSLRSPQKTIESRSHQVRTNAAVSPSKPLSQEQNEVELQDSLWSLCGRKRTKTNTVTKKSSKKLKVKESFEMTVKEITEMFKPLPPVISPLLVLDMESMETDNTAKEAPPDVSEDTNLQKHELLNVASSPKTHINPNHCAVQEDGVDPMETTTQERRNIEDKKEAEQSGVAESNDQPEKENPTLSEDVEEEDVAPPLQVSSSATSNGSVEVGGLSVELHANTHLTNSDMINKNSEKSLEMDPEENSSADKVASSTVDAKTDEPVSTETCPALQNKDNFPTDHHYEESPSISESVEETTVSCESLEENTLSVCGQSSPSSLLANLNPKILEPQACLVKSDDPNNSRGISADKGSPVSFMDSKDIVKEADVQELPQDTADAARKNSFIKKSDAKKRQRVCSESSPPAPQSPESIGHLFSEMGPPLPPVLTPLKTPPKQGRSISPRHAIGKLSFPSPRDELASPRTPVHAHFSPNPKQLNSPVPSNGVPSSPLQFGSATPKHAVPVPGRFPSASVNSSSSSSANSSQESSMRILDTMYPDLSARGRTLSILKGNVNLCPSENRSLPSSSDSQSSGFNSSASTAFTKTDTRGDKKPAVHLSSRSLPTASKRLKLESSSPSTECKQIPPVPSNGERETTSPNILEPKRPTSPSTKPKESSEENLLTNALQKIEKQCFDVLPVVQSHLYVGNVPKKPVLRDEEKEVISDICQHSLSDDMTRAILNKLKAERDALSSNHTQALCRVYTGICRQKGDWEKARILAYSVLLQDFPDSAKLILFIVTTWPAVLSHTSCLCQAIHIVSKLRAQEGVLSCLSAFLDWEKNPPLDIEQQISRSLSELKSGSKQSFVKHSRYGEVLGAETWEQVYALQLLCSHKKWKWTFENVLSKELWPLLNQWVSQPRDQQEPVSDMTVAGLLRLIGLLGQLGLKENCVSSVSSVATVINKFGKHGQREGIPWEVQLATIYCVYELSPCNPKQALDALAGWRGETKSVPPAVTSCINQLACICRQVKK</sequence>
<protein>
    <recommendedName>
        <fullName evidence="3">Little elongation complex subunit 1 C-terminal domain-containing protein</fullName>
    </recommendedName>
</protein>
<proteinExistence type="predicted"/>
<feature type="compositionally biased region" description="Low complexity" evidence="2">
    <location>
        <begin position="821"/>
        <end position="833"/>
    </location>
</feature>
<feature type="compositionally biased region" description="Low complexity" evidence="2">
    <location>
        <begin position="853"/>
        <end position="871"/>
    </location>
</feature>
<keyword evidence="1" id="KW-0175">Coiled coil</keyword>
<dbReference type="Proteomes" id="UP000265200">
    <property type="component" value="Chromosome 16"/>
</dbReference>